<dbReference type="EMBL" id="CAMXCT020001594">
    <property type="protein sequence ID" value="CAL1144852.1"/>
    <property type="molecule type" value="Genomic_DNA"/>
</dbReference>
<evidence type="ECO:0000313" key="4">
    <source>
        <dbReference type="Proteomes" id="UP001152797"/>
    </source>
</evidence>
<name>A0A9P1FZ16_9DINO</name>
<keyword evidence="4" id="KW-1185">Reference proteome</keyword>
<gene>
    <name evidence="2" type="ORF">C1SCF055_LOCUS18382</name>
</gene>
<sequence>MVPSVPDEEVKPSLEWTINKAEQTFEGKNLELQIGTLSATNNVAPVRIVDGVKYAVIKRGPGEKFKVRNNKRKAEDVLMDASNNRVTDDQAGDDNDHAPAVGAVACVINKMTCNQMVIEATPMALRTPREAGHLLK</sequence>
<dbReference type="AlphaFoldDB" id="A0A9P1FZ16"/>
<dbReference type="EMBL" id="CAMXCT010001594">
    <property type="protein sequence ID" value="CAI3991477.1"/>
    <property type="molecule type" value="Genomic_DNA"/>
</dbReference>
<proteinExistence type="predicted"/>
<evidence type="ECO:0000313" key="3">
    <source>
        <dbReference type="EMBL" id="CAL4778789.1"/>
    </source>
</evidence>
<protein>
    <submittedName>
        <fullName evidence="2">Uncharacterized protein</fullName>
    </submittedName>
</protein>
<evidence type="ECO:0000313" key="2">
    <source>
        <dbReference type="EMBL" id="CAI3991477.1"/>
    </source>
</evidence>
<feature type="region of interest" description="Disordered" evidence="1">
    <location>
        <begin position="78"/>
        <end position="97"/>
    </location>
</feature>
<organism evidence="2">
    <name type="scientific">Cladocopium goreaui</name>
    <dbReference type="NCBI Taxonomy" id="2562237"/>
    <lineage>
        <taxon>Eukaryota</taxon>
        <taxon>Sar</taxon>
        <taxon>Alveolata</taxon>
        <taxon>Dinophyceae</taxon>
        <taxon>Suessiales</taxon>
        <taxon>Symbiodiniaceae</taxon>
        <taxon>Cladocopium</taxon>
    </lineage>
</organism>
<comment type="caution">
    <text evidence="2">The sequence shown here is derived from an EMBL/GenBank/DDBJ whole genome shotgun (WGS) entry which is preliminary data.</text>
</comment>
<reference evidence="2" key="1">
    <citation type="submission" date="2022-10" db="EMBL/GenBank/DDBJ databases">
        <authorList>
            <person name="Chen Y."/>
            <person name="Dougan E. K."/>
            <person name="Chan C."/>
            <person name="Rhodes N."/>
            <person name="Thang M."/>
        </authorList>
    </citation>
    <scope>NUCLEOTIDE SEQUENCE</scope>
</reference>
<evidence type="ECO:0000256" key="1">
    <source>
        <dbReference type="SAM" id="MobiDB-lite"/>
    </source>
</evidence>
<accession>A0A9P1FZ16</accession>
<reference evidence="3 4" key="2">
    <citation type="submission" date="2024-05" db="EMBL/GenBank/DDBJ databases">
        <authorList>
            <person name="Chen Y."/>
            <person name="Shah S."/>
            <person name="Dougan E. K."/>
            <person name="Thang M."/>
            <person name="Chan C."/>
        </authorList>
    </citation>
    <scope>NUCLEOTIDE SEQUENCE [LARGE SCALE GENOMIC DNA]</scope>
</reference>
<dbReference type="EMBL" id="CAMXCT030001594">
    <property type="protein sequence ID" value="CAL4778789.1"/>
    <property type="molecule type" value="Genomic_DNA"/>
</dbReference>
<dbReference type="Proteomes" id="UP001152797">
    <property type="component" value="Unassembled WGS sequence"/>
</dbReference>